<reference evidence="5" key="1">
    <citation type="submission" date="2023-07" db="EMBL/GenBank/DDBJ databases">
        <title>Sequencing the genomes of 1000 actinobacteria strains.</title>
        <authorList>
            <person name="Klenk H.-P."/>
        </authorList>
    </citation>
    <scope>NUCLEOTIDE SEQUENCE</scope>
    <source>
        <strain evidence="5">DSM 45977</strain>
    </source>
</reference>
<evidence type="ECO:0000259" key="4">
    <source>
        <dbReference type="PROSITE" id="PS50977"/>
    </source>
</evidence>
<dbReference type="Gene3D" id="1.10.357.10">
    <property type="entry name" value="Tetracycline Repressor, domain 2"/>
    <property type="match status" value="1"/>
</dbReference>
<evidence type="ECO:0000256" key="3">
    <source>
        <dbReference type="SAM" id="MobiDB-lite"/>
    </source>
</evidence>
<accession>A0AAE4CNC2</accession>
<evidence type="ECO:0000256" key="1">
    <source>
        <dbReference type="ARBA" id="ARBA00023125"/>
    </source>
</evidence>
<dbReference type="Proteomes" id="UP001180845">
    <property type="component" value="Unassembled WGS sequence"/>
</dbReference>
<feature type="region of interest" description="Disordered" evidence="3">
    <location>
        <begin position="1"/>
        <end position="25"/>
    </location>
</feature>
<evidence type="ECO:0000256" key="2">
    <source>
        <dbReference type="PROSITE-ProRule" id="PRU00335"/>
    </source>
</evidence>
<dbReference type="InterPro" id="IPR041678">
    <property type="entry name" value="TetR_C_16"/>
</dbReference>
<keyword evidence="6" id="KW-1185">Reference proteome</keyword>
<dbReference type="InterPro" id="IPR050109">
    <property type="entry name" value="HTH-type_TetR-like_transc_reg"/>
</dbReference>
<proteinExistence type="predicted"/>
<evidence type="ECO:0000313" key="6">
    <source>
        <dbReference type="Proteomes" id="UP001180845"/>
    </source>
</evidence>
<feature type="domain" description="HTH tetR-type" evidence="4">
    <location>
        <begin position="24"/>
        <end position="84"/>
    </location>
</feature>
<dbReference type="SUPFAM" id="SSF48498">
    <property type="entry name" value="Tetracyclin repressor-like, C-terminal domain"/>
    <property type="match status" value="1"/>
</dbReference>
<dbReference type="AlphaFoldDB" id="A0AAE4CNC2"/>
<evidence type="ECO:0000313" key="5">
    <source>
        <dbReference type="EMBL" id="MDR7300508.1"/>
    </source>
</evidence>
<feature type="compositionally biased region" description="Basic and acidic residues" evidence="3">
    <location>
        <begin position="1"/>
        <end position="12"/>
    </location>
</feature>
<dbReference type="RefSeq" id="WP_310269378.1">
    <property type="nucleotide sequence ID" value="NZ_JAVDXW010000001.1"/>
</dbReference>
<dbReference type="GO" id="GO:0000976">
    <property type="term" value="F:transcription cis-regulatory region binding"/>
    <property type="evidence" value="ECO:0007669"/>
    <property type="project" value="TreeGrafter"/>
</dbReference>
<dbReference type="PANTHER" id="PTHR30055:SF235">
    <property type="entry name" value="TRANSCRIPTIONAL REGULATORY PROTEIN"/>
    <property type="match status" value="1"/>
</dbReference>
<dbReference type="PANTHER" id="PTHR30055">
    <property type="entry name" value="HTH-TYPE TRANSCRIPTIONAL REGULATOR RUTR"/>
    <property type="match status" value="1"/>
</dbReference>
<dbReference type="Pfam" id="PF17920">
    <property type="entry name" value="TetR_C_16"/>
    <property type="match status" value="1"/>
</dbReference>
<dbReference type="Gene3D" id="1.10.10.60">
    <property type="entry name" value="Homeodomain-like"/>
    <property type="match status" value="1"/>
</dbReference>
<feature type="DNA-binding region" description="H-T-H motif" evidence="2">
    <location>
        <begin position="47"/>
        <end position="66"/>
    </location>
</feature>
<dbReference type="InterPro" id="IPR001647">
    <property type="entry name" value="HTH_TetR"/>
</dbReference>
<protein>
    <submittedName>
        <fullName evidence="5">AcrR family transcriptional regulator</fullName>
    </submittedName>
</protein>
<dbReference type="InterPro" id="IPR036271">
    <property type="entry name" value="Tet_transcr_reg_TetR-rel_C_sf"/>
</dbReference>
<sequence length="217" mass="23456">MSSDTGREDHPRASRRRGRRPGGTDTRAALLEAAREVFIEQGYNGATVRMIATRAGVDPAMVNHWFGGKEGLFTASVSIPINPAELIPQFLEAGPEGAADRMVRSFLTVWDTTGGGDFMALVRSIATHETAVRMLREFVATVLFGRLTRTLGVDRPELRAALCGTQIVGLGMMRYVVELEPLASADHDTVVAAVAPNLQRYLTGDLGESLATETERG</sequence>
<dbReference type="InterPro" id="IPR009057">
    <property type="entry name" value="Homeodomain-like_sf"/>
</dbReference>
<dbReference type="PROSITE" id="PS50977">
    <property type="entry name" value="HTH_TETR_2"/>
    <property type="match status" value="1"/>
</dbReference>
<dbReference type="GO" id="GO:0003700">
    <property type="term" value="F:DNA-binding transcription factor activity"/>
    <property type="evidence" value="ECO:0007669"/>
    <property type="project" value="TreeGrafter"/>
</dbReference>
<organism evidence="5 6">
    <name type="scientific">Haloactinomyces albus</name>
    <dbReference type="NCBI Taxonomy" id="1352928"/>
    <lineage>
        <taxon>Bacteria</taxon>
        <taxon>Bacillati</taxon>
        <taxon>Actinomycetota</taxon>
        <taxon>Actinomycetes</taxon>
        <taxon>Actinopolysporales</taxon>
        <taxon>Actinopolysporaceae</taxon>
        <taxon>Haloactinomyces</taxon>
    </lineage>
</organism>
<dbReference type="SUPFAM" id="SSF46689">
    <property type="entry name" value="Homeodomain-like"/>
    <property type="match status" value="1"/>
</dbReference>
<comment type="caution">
    <text evidence="5">The sequence shown here is derived from an EMBL/GenBank/DDBJ whole genome shotgun (WGS) entry which is preliminary data.</text>
</comment>
<name>A0AAE4CNC2_9ACTN</name>
<keyword evidence="1 2" id="KW-0238">DNA-binding</keyword>
<dbReference type="EMBL" id="JAVDXW010000001">
    <property type="protein sequence ID" value="MDR7300508.1"/>
    <property type="molecule type" value="Genomic_DNA"/>
</dbReference>
<dbReference type="Pfam" id="PF00440">
    <property type="entry name" value="TetR_N"/>
    <property type="match status" value="1"/>
</dbReference>
<gene>
    <name evidence="5" type="ORF">JOF55_000689</name>
</gene>
<dbReference type="PRINTS" id="PR00455">
    <property type="entry name" value="HTHTETR"/>
</dbReference>